<dbReference type="InterPro" id="IPR036259">
    <property type="entry name" value="MFS_trans_sf"/>
</dbReference>
<dbReference type="Gene3D" id="1.20.1250.20">
    <property type="entry name" value="MFS general substrate transporter like domains"/>
    <property type="match status" value="1"/>
</dbReference>
<dbReference type="Pfam" id="PF00083">
    <property type="entry name" value="Sugar_tr"/>
    <property type="match status" value="1"/>
</dbReference>
<evidence type="ECO:0000256" key="6">
    <source>
        <dbReference type="ARBA" id="ARBA00022448"/>
    </source>
</evidence>
<dbReference type="GeneID" id="112542688"/>
<keyword evidence="16" id="KW-1185">Reference proteome</keyword>
<dbReference type="OMA" id="KYTMFMA"/>
<keyword evidence="10 14" id="KW-1133">Transmembrane helix</keyword>
<dbReference type="GO" id="GO:1990539">
    <property type="term" value="P:fructose import across plasma membrane"/>
    <property type="evidence" value="ECO:0007669"/>
    <property type="project" value="UniProtKB-ARBA"/>
</dbReference>
<dbReference type="PROSITE" id="PS50850">
    <property type="entry name" value="MFS"/>
    <property type="match status" value="1"/>
</dbReference>
<keyword evidence="9 14" id="KW-0812">Transmembrane</keyword>
<dbReference type="RefSeq" id="XP_025031913.1">
    <property type="nucleotide sequence ID" value="XM_025176145.1"/>
</dbReference>
<dbReference type="Proteomes" id="UP000695026">
    <property type="component" value="Unplaced"/>
</dbReference>
<gene>
    <name evidence="17" type="primary">LOC112542688</name>
</gene>
<keyword evidence="7" id="KW-1003">Cell membrane</keyword>
<dbReference type="OrthoDB" id="4142200at2759"/>
<comment type="similarity">
    <text evidence="4">Belongs to the major facilitator superfamily. Sugar transporter (TC 2.A.1.1) family. Glucose transporter subfamily.</text>
</comment>
<feature type="transmembrane region" description="Helical" evidence="14">
    <location>
        <begin position="379"/>
        <end position="398"/>
    </location>
</feature>
<feature type="domain" description="Major facilitator superfamily (MFS) profile" evidence="15">
    <location>
        <begin position="18"/>
        <end position="472"/>
    </location>
</feature>
<evidence type="ECO:0000313" key="17">
    <source>
        <dbReference type="RefSeq" id="XP_025031913.1"/>
    </source>
</evidence>
<evidence type="ECO:0000256" key="7">
    <source>
        <dbReference type="ARBA" id="ARBA00022475"/>
    </source>
</evidence>
<dbReference type="FunFam" id="1.20.1250.20:FF:001511">
    <property type="entry name" value="Solute carrier family 2, facilitated glucose transporter member 5"/>
    <property type="match status" value="1"/>
</dbReference>
<feature type="transmembrane region" description="Helical" evidence="14">
    <location>
        <begin position="351"/>
        <end position="373"/>
    </location>
</feature>
<evidence type="ECO:0000256" key="14">
    <source>
        <dbReference type="SAM" id="Phobius"/>
    </source>
</evidence>
<dbReference type="GO" id="GO:0055056">
    <property type="term" value="F:D-glucose transmembrane transporter activity"/>
    <property type="evidence" value="ECO:0007669"/>
    <property type="project" value="TreeGrafter"/>
</dbReference>
<protein>
    <recommendedName>
        <fullName evidence="5">Solute carrier family 2, facilitated glucose transporter member 5</fullName>
    </recommendedName>
    <alternativeName>
        <fullName evidence="13">Fructose transporter</fullName>
    </alternativeName>
    <alternativeName>
        <fullName evidence="12">Glucose transporter type 5, small intestine</fullName>
    </alternativeName>
</protein>
<feature type="transmembrane region" description="Helical" evidence="14">
    <location>
        <begin position="188"/>
        <end position="210"/>
    </location>
</feature>
<evidence type="ECO:0000259" key="15">
    <source>
        <dbReference type="PROSITE" id="PS50850"/>
    </source>
</evidence>
<evidence type="ECO:0000256" key="8">
    <source>
        <dbReference type="ARBA" id="ARBA00022597"/>
    </source>
</evidence>
<dbReference type="GO" id="GO:0042383">
    <property type="term" value="C:sarcolemma"/>
    <property type="evidence" value="ECO:0007669"/>
    <property type="project" value="UniProtKB-SubCell"/>
</dbReference>
<feature type="transmembrane region" description="Helical" evidence="14">
    <location>
        <begin position="124"/>
        <end position="143"/>
    </location>
</feature>
<feature type="transmembrane region" description="Helical" evidence="14">
    <location>
        <begin position="98"/>
        <end position="118"/>
    </location>
</feature>
<evidence type="ECO:0000256" key="13">
    <source>
        <dbReference type="ARBA" id="ARBA00031099"/>
    </source>
</evidence>
<feature type="transmembrane region" description="Helical" evidence="14">
    <location>
        <begin position="419"/>
        <end position="442"/>
    </location>
</feature>
<evidence type="ECO:0000313" key="16">
    <source>
        <dbReference type="Proteomes" id="UP000695026"/>
    </source>
</evidence>
<dbReference type="KEGG" id="pbi:112542688"/>
<reference evidence="17" key="1">
    <citation type="submission" date="2025-08" db="UniProtKB">
        <authorList>
            <consortium name="RefSeq"/>
        </authorList>
    </citation>
    <scope>IDENTIFICATION</scope>
    <source>
        <tissue evidence="17">Liver</tissue>
    </source>
</reference>
<dbReference type="InterPro" id="IPR045263">
    <property type="entry name" value="GLUT"/>
</dbReference>
<evidence type="ECO:0000256" key="10">
    <source>
        <dbReference type="ARBA" id="ARBA00022989"/>
    </source>
</evidence>
<evidence type="ECO:0000256" key="12">
    <source>
        <dbReference type="ARBA" id="ARBA00029961"/>
    </source>
</evidence>
<dbReference type="PROSITE" id="PS00217">
    <property type="entry name" value="SUGAR_TRANSPORT_2"/>
    <property type="match status" value="1"/>
</dbReference>
<accession>A0A9F5N6T7</accession>
<dbReference type="GO" id="GO:0070837">
    <property type="term" value="P:dehydroascorbic acid transport"/>
    <property type="evidence" value="ECO:0007669"/>
    <property type="project" value="TreeGrafter"/>
</dbReference>
<dbReference type="InterPro" id="IPR005828">
    <property type="entry name" value="MFS_sugar_transport-like"/>
</dbReference>
<name>A0A9F5N6T7_PYTBI</name>
<feature type="transmembrane region" description="Helical" evidence="14">
    <location>
        <begin position="448"/>
        <end position="468"/>
    </location>
</feature>
<keyword evidence="11 14" id="KW-0472">Membrane</keyword>
<dbReference type="AlphaFoldDB" id="A0A9F5N6T7"/>
<evidence type="ECO:0000256" key="3">
    <source>
        <dbReference type="ARBA" id="ARBA00004651"/>
    </source>
</evidence>
<sequence>MAPIFWDVIQYHRLLQIMLILGIGGTLQVGFQGSMITYASVHIKEFINETWLERFGHSVHPATLTLLWPLMVSIFGLGGLLGAMSSGCLAARYGKKKCFLGSNMLMLASAFLLVFSKMARSVELILMGRFLCGISAGVCILLHPQYLGEVSPKKLRGFTNSTASVFWCLGKVLGQVMGQRELLGSETLWPLLLAFSGMTALVPLLTLPFFPESPPHLLLHKGDEEGCVKAMKTFWGEGSHQAELDDLQEERVALKSTQSKSVLELVKEPSLRWQLYMLLVLVVTTQLSGIQAIYSYTFEVLQTAGFHLESIPYLALGVSLFGPSASPRPVVDFETMASSDSFIIERYGRKVLLWAGYALMGTVLAVITLALSLQPWFSWMPYCILSLIFCFVFFFGMGPAGATASVRVEIFDQSSRASAFVIGGVLNWAGFFVLGMVFPLIVENFRHFSFLIFMGALYTSGFLIYFFLPETKKKSILEIREEFDKLNFKKKQIPVLETKLTEDHEFCTKL</sequence>
<dbReference type="InterPro" id="IPR005829">
    <property type="entry name" value="Sugar_transporter_CS"/>
</dbReference>
<dbReference type="GO" id="GO:0046323">
    <property type="term" value="P:D-glucose import"/>
    <property type="evidence" value="ECO:0007669"/>
    <property type="project" value="TreeGrafter"/>
</dbReference>
<evidence type="ECO:0000256" key="9">
    <source>
        <dbReference type="ARBA" id="ARBA00022692"/>
    </source>
</evidence>
<organism evidence="16 17">
    <name type="scientific">Python bivittatus</name>
    <name type="common">Burmese python</name>
    <name type="synonym">Python molurus bivittatus</name>
    <dbReference type="NCBI Taxonomy" id="176946"/>
    <lineage>
        <taxon>Eukaryota</taxon>
        <taxon>Metazoa</taxon>
        <taxon>Chordata</taxon>
        <taxon>Craniata</taxon>
        <taxon>Vertebrata</taxon>
        <taxon>Euteleostomi</taxon>
        <taxon>Lepidosauria</taxon>
        <taxon>Squamata</taxon>
        <taxon>Bifurcata</taxon>
        <taxon>Unidentata</taxon>
        <taxon>Episquamata</taxon>
        <taxon>Toxicofera</taxon>
        <taxon>Serpentes</taxon>
        <taxon>Henophidia</taxon>
        <taxon>Pythonidae</taxon>
        <taxon>Python</taxon>
    </lineage>
</organism>
<evidence type="ECO:0000256" key="2">
    <source>
        <dbReference type="ARBA" id="ARBA00004135"/>
    </source>
</evidence>
<feature type="transmembrane region" description="Helical" evidence="14">
    <location>
        <begin position="66"/>
        <end position="91"/>
    </location>
</feature>
<evidence type="ECO:0000256" key="5">
    <source>
        <dbReference type="ARBA" id="ARBA00015973"/>
    </source>
</evidence>
<keyword evidence="6" id="KW-0813">Transport</keyword>
<evidence type="ECO:0000256" key="11">
    <source>
        <dbReference type="ARBA" id="ARBA00023136"/>
    </source>
</evidence>
<dbReference type="PANTHER" id="PTHR23503:SF54">
    <property type="entry name" value="MAJOR FACILITATOR SUPERFAMILY (MFS) PROFILE DOMAIN-CONTAINING PROTEIN"/>
    <property type="match status" value="1"/>
</dbReference>
<proteinExistence type="inferred from homology"/>
<dbReference type="PANTHER" id="PTHR23503">
    <property type="entry name" value="SOLUTE CARRIER FAMILY 2"/>
    <property type="match status" value="1"/>
</dbReference>
<keyword evidence="8" id="KW-0762">Sugar transport</keyword>
<comment type="catalytic activity">
    <reaction evidence="1">
        <text>D-fructose(out) = D-fructose(in)</text>
        <dbReference type="Rhea" id="RHEA:60372"/>
        <dbReference type="ChEBI" id="CHEBI:37721"/>
    </reaction>
</comment>
<dbReference type="SUPFAM" id="SSF103473">
    <property type="entry name" value="MFS general substrate transporter"/>
    <property type="match status" value="1"/>
</dbReference>
<evidence type="ECO:0000256" key="4">
    <source>
        <dbReference type="ARBA" id="ARBA00007004"/>
    </source>
</evidence>
<dbReference type="GO" id="GO:0005353">
    <property type="term" value="F:fructose transmembrane transporter activity"/>
    <property type="evidence" value="ECO:0007669"/>
    <property type="project" value="UniProtKB-ARBA"/>
</dbReference>
<feature type="transmembrane region" description="Helical" evidence="14">
    <location>
        <begin position="275"/>
        <end position="298"/>
    </location>
</feature>
<dbReference type="InterPro" id="IPR020846">
    <property type="entry name" value="MFS_dom"/>
</dbReference>
<evidence type="ECO:0000256" key="1">
    <source>
        <dbReference type="ARBA" id="ARBA00000590"/>
    </source>
</evidence>
<comment type="subcellular location">
    <subcellularLocation>
        <location evidence="2">Cell membrane</location>
        <location evidence="2">Sarcolemma</location>
    </subcellularLocation>
    <subcellularLocation>
        <location evidence="3">Cell membrane</location>
        <topology evidence="3">Multi-pass membrane protein</topology>
    </subcellularLocation>
</comment>